<proteinExistence type="predicted"/>
<feature type="compositionally biased region" description="Basic residues" evidence="1">
    <location>
        <begin position="55"/>
        <end position="66"/>
    </location>
</feature>
<evidence type="ECO:0000313" key="2">
    <source>
        <dbReference type="EMBL" id="CAG9170151.1"/>
    </source>
</evidence>
<gene>
    <name evidence="2" type="ORF">LMG23992_01485</name>
</gene>
<sequence>MAQRAASARREEPAVVHVTIDRVDVHMPGPAPQQRAAQAKPRAAPAVPLEDYLRQRGRPRKGWGTP</sequence>
<reference evidence="2 3" key="1">
    <citation type="submission" date="2021-08" db="EMBL/GenBank/DDBJ databases">
        <authorList>
            <person name="Peeters C."/>
        </authorList>
    </citation>
    <scope>NUCLEOTIDE SEQUENCE [LARGE SCALE GENOMIC DNA]</scope>
    <source>
        <strain evidence="2 3">LMG 23992</strain>
    </source>
</reference>
<organism evidence="2 3">
    <name type="scientific">Cupriavidus laharis</name>
    <dbReference type="NCBI Taxonomy" id="151654"/>
    <lineage>
        <taxon>Bacteria</taxon>
        <taxon>Pseudomonadati</taxon>
        <taxon>Pseudomonadota</taxon>
        <taxon>Betaproteobacteria</taxon>
        <taxon>Burkholderiales</taxon>
        <taxon>Burkholderiaceae</taxon>
        <taxon>Cupriavidus</taxon>
    </lineage>
</organism>
<dbReference type="EMBL" id="CAJZAI010000003">
    <property type="protein sequence ID" value="CAG9170151.1"/>
    <property type="molecule type" value="Genomic_DNA"/>
</dbReference>
<comment type="caution">
    <text evidence="2">The sequence shown here is derived from an EMBL/GenBank/DDBJ whole genome shotgun (WGS) entry which is preliminary data.</text>
</comment>
<evidence type="ECO:0000313" key="3">
    <source>
        <dbReference type="Proteomes" id="UP000727654"/>
    </source>
</evidence>
<feature type="compositionally biased region" description="Low complexity" evidence="1">
    <location>
        <begin position="32"/>
        <end position="46"/>
    </location>
</feature>
<protein>
    <submittedName>
        <fullName evidence="2">Uncharacterized protein</fullName>
    </submittedName>
</protein>
<dbReference type="Proteomes" id="UP000727654">
    <property type="component" value="Unassembled WGS sequence"/>
</dbReference>
<keyword evidence="3" id="KW-1185">Reference proteome</keyword>
<accession>A0ABM8WRS4</accession>
<feature type="region of interest" description="Disordered" evidence="1">
    <location>
        <begin position="25"/>
        <end position="66"/>
    </location>
</feature>
<name>A0ABM8WRS4_9BURK</name>
<evidence type="ECO:0000256" key="1">
    <source>
        <dbReference type="SAM" id="MobiDB-lite"/>
    </source>
</evidence>